<feature type="compositionally biased region" description="Basic and acidic residues" evidence="2">
    <location>
        <begin position="170"/>
        <end position="180"/>
    </location>
</feature>
<name>A0AAD3Y9C0_9TREE</name>
<protein>
    <recommendedName>
        <fullName evidence="5">BZIP domain-containing protein</fullName>
    </recommendedName>
</protein>
<dbReference type="Gene3D" id="1.20.5.170">
    <property type="match status" value="1"/>
</dbReference>
<proteinExistence type="predicted"/>
<evidence type="ECO:0000313" key="4">
    <source>
        <dbReference type="Proteomes" id="UP001222932"/>
    </source>
</evidence>
<sequence>MTIDRTTSHSSTSSHAMARHSSCNSSEDDHEAARSALEIRREKNRVKQRNLRQRRATQMADLETTVNTMRSKAHDLEDRLSMLEAREASLQAWVRELENAMIAQGHREQADTLRRVWGQSAGMMPAPHHHAHPGIPESVASRADPLATLASAASTFQNPRSGAVHPYPMRAHDHDDDLASRKRRRDDDYEYSAGNNRGDRLASPSRMRIADLVLPLPRPTGSAPVLHQPHPYQGWPSSHLPTIDQGFAGYEDKPRIKTDARNVPPSDRRPLSSSSNNTARTWSSPVQSFEIRL</sequence>
<feature type="compositionally biased region" description="Basic residues" evidence="2">
    <location>
        <begin position="42"/>
        <end position="55"/>
    </location>
</feature>
<evidence type="ECO:0008006" key="5">
    <source>
        <dbReference type="Google" id="ProtNLM"/>
    </source>
</evidence>
<dbReference type="GO" id="GO:0003700">
    <property type="term" value="F:DNA-binding transcription factor activity"/>
    <property type="evidence" value="ECO:0007669"/>
    <property type="project" value="InterPro"/>
</dbReference>
<keyword evidence="1" id="KW-0175">Coiled coil</keyword>
<gene>
    <name evidence="3" type="ORF">CspeluHIS016_0101150</name>
</gene>
<feature type="compositionally biased region" description="Basic and acidic residues" evidence="2">
    <location>
        <begin position="250"/>
        <end position="270"/>
    </location>
</feature>
<feature type="region of interest" description="Disordered" evidence="2">
    <location>
        <begin position="245"/>
        <end position="293"/>
    </location>
</feature>
<dbReference type="EMBL" id="BTCM01000001">
    <property type="protein sequence ID" value="GMK53529.1"/>
    <property type="molecule type" value="Genomic_DNA"/>
</dbReference>
<dbReference type="InterPro" id="IPR046347">
    <property type="entry name" value="bZIP_sf"/>
</dbReference>
<dbReference type="SUPFAM" id="SSF57959">
    <property type="entry name" value="Leucine zipper domain"/>
    <property type="match status" value="1"/>
</dbReference>
<organism evidence="3 4">
    <name type="scientific">Cutaneotrichosporon spelunceum</name>
    <dbReference type="NCBI Taxonomy" id="1672016"/>
    <lineage>
        <taxon>Eukaryota</taxon>
        <taxon>Fungi</taxon>
        <taxon>Dikarya</taxon>
        <taxon>Basidiomycota</taxon>
        <taxon>Agaricomycotina</taxon>
        <taxon>Tremellomycetes</taxon>
        <taxon>Trichosporonales</taxon>
        <taxon>Trichosporonaceae</taxon>
        <taxon>Cutaneotrichosporon</taxon>
    </lineage>
</organism>
<feature type="region of interest" description="Disordered" evidence="2">
    <location>
        <begin position="153"/>
        <end position="202"/>
    </location>
</feature>
<reference evidence="3" key="2">
    <citation type="submission" date="2023-06" db="EMBL/GenBank/DDBJ databases">
        <authorList>
            <person name="Kobayashi Y."/>
            <person name="Kayamori A."/>
            <person name="Aoki K."/>
            <person name="Shiwa Y."/>
            <person name="Fujita N."/>
            <person name="Sugita T."/>
            <person name="Iwasaki W."/>
            <person name="Tanaka N."/>
            <person name="Takashima M."/>
        </authorList>
    </citation>
    <scope>NUCLEOTIDE SEQUENCE</scope>
    <source>
        <strain evidence="3">HIS016</strain>
    </source>
</reference>
<evidence type="ECO:0000313" key="3">
    <source>
        <dbReference type="EMBL" id="GMK53529.1"/>
    </source>
</evidence>
<reference evidence="3" key="1">
    <citation type="journal article" date="2023" name="BMC Genomics">
        <title>Chromosome-level genome assemblies of Cutaneotrichosporon spp. (Trichosporonales, Basidiomycota) reveal imbalanced evolution between nucleotide sequences and chromosome synteny.</title>
        <authorList>
            <person name="Kobayashi Y."/>
            <person name="Kayamori A."/>
            <person name="Aoki K."/>
            <person name="Shiwa Y."/>
            <person name="Matsutani M."/>
            <person name="Fujita N."/>
            <person name="Sugita T."/>
            <person name="Iwasaki W."/>
            <person name="Tanaka N."/>
            <person name="Takashima M."/>
        </authorList>
    </citation>
    <scope>NUCLEOTIDE SEQUENCE</scope>
    <source>
        <strain evidence="3">HIS016</strain>
    </source>
</reference>
<accession>A0AAD3Y9C0</accession>
<feature type="compositionally biased region" description="Low complexity" evidence="2">
    <location>
        <begin position="8"/>
        <end position="22"/>
    </location>
</feature>
<feature type="region of interest" description="Disordered" evidence="2">
    <location>
        <begin position="1"/>
        <end position="55"/>
    </location>
</feature>
<evidence type="ECO:0000256" key="1">
    <source>
        <dbReference type="SAM" id="Coils"/>
    </source>
</evidence>
<dbReference type="CDD" id="cd14688">
    <property type="entry name" value="bZIP_YAP"/>
    <property type="match status" value="1"/>
</dbReference>
<dbReference type="Proteomes" id="UP001222932">
    <property type="component" value="Unassembled WGS sequence"/>
</dbReference>
<feature type="compositionally biased region" description="Polar residues" evidence="2">
    <location>
        <begin position="276"/>
        <end position="287"/>
    </location>
</feature>
<comment type="caution">
    <text evidence="3">The sequence shown here is derived from an EMBL/GenBank/DDBJ whole genome shotgun (WGS) entry which is preliminary data.</text>
</comment>
<evidence type="ECO:0000256" key="2">
    <source>
        <dbReference type="SAM" id="MobiDB-lite"/>
    </source>
</evidence>
<dbReference type="AlphaFoldDB" id="A0AAD3Y9C0"/>
<keyword evidence="4" id="KW-1185">Reference proteome</keyword>
<feature type="compositionally biased region" description="Basic and acidic residues" evidence="2">
    <location>
        <begin position="31"/>
        <end position="41"/>
    </location>
</feature>
<feature type="coiled-coil region" evidence="1">
    <location>
        <begin position="59"/>
        <end position="86"/>
    </location>
</feature>